<accession>A0A0A8H2V3</accession>
<dbReference type="EMBL" id="CP007770">
    <property type="protein sequence ID" value="AJC87970.1"/>
    <property type="molecule type" value="Genomic_DNA"/>
</dbReference>
<dbReference type="PROSITE" id="PS51257">
    <property type="entry name" value="PROKAR_LIPOPROTEIN"/>
    <property type="match status" value="1"/>
</dbReference>
<dbReference type="RefSeq" id="WP_039650386.1">
    <property type="nucleotide sequence ID" value="NZ_CP007770.1"/>
</dbReference>
<dbReference type="HOGENOM" id="CLU_111074_1_0_7"/>
<reference evidence="1 2" key="1">
    <citation type="journal article" date="2014" name="Genome Biol. Evol.">
        <title>Comparative Genomics of the Campylobacter lari Group.</title>
        <authorList>
            <person name="Miller W.G."/>
            <person name="Yee E."/>
            <person name="Chapman M.H."/>
            <person name="Smith T.P."/>
            <person name="Bono J.L."/>
            <person name="Huynh S."/>
            <person name="Parker C.T."/>
            <person name="Vandamme P."/>
            <person name="Luong K."/>
            <person name="Korlach J."/>
        </authorList>
    </citation>
    <scope>NUCLEOTIDE SEQUENCE [LARGE SCALE GENOMIC DNA]</scope>
    <source>
        <strain evidence="1 2">NCTC 12927</strain>
    </source>
</reference>
<organism evidence="1 2">
    <name type="scientific">Campylobacter insulaenigrae NCTC 12927</name>
    <dbReference type="NCBI Taxonomy" id="1031564"/>
    <lineage>
        <taxon>Bacteria</taxon>
        <taxon>Pseudomonadati</taxon>
        <taxon>Campylobacterota</taxon>
        <taxon>Epsilonproteobacteria</taxon>
        <taxon>Campylobacterales</taxon>
        <taxon>Campylobacteraceae</taxon>
        <taxon>Campylobacter</taxon>
    </lineage>
</organism>
<dbReference type="AlphaFoldDB" id="A0A0A8H2V3"/>
<dbReference type="GO" id="GO:0019867">
    <property type="term" value="C:outer membrane"/>
    <property type="evidence" value="ECO:0007669"/>
    <property type="project" value="InterPro"/>
</dbReference>
<protein>
    <submittedName>
        <fullName evidence="1">Putative lipooligosaccharide transport system, OM component (LptE family)</fullName>
    </submittedName>
</protein>
<dbReference type="GeneID" id="74431798"/>
<dbReference type="InterPro" id="IPR007485">
    <property type="entry name" value="LPS_assembly_LptE"/>
</dbReference>
<name>A0A0A8H2V3_9BACT</name>
<evidence type="ECO:0000313" key="1">
    <source>
        <dbReference type="EMBL" id="AJC87970.1"/>
    </source>
</evidence>
<dbReference type="Proteomes" id="UP000031163">
    <property type="component" value="Chromosome"/>
</dbReference>
<dbReference type="KEGG" id="cis:CINS_1008"/>
<sequence>MKKIIFTFLIIFLVSCGYIPSSHMAGKVLGENVFLRINISKQDPQNSVFITDILREAMLNKLGRNITSENNADSIIIVTMKDLKYTPMIYDKNGYVVNYKAELFLEFKLRYQNGKEELVNTKGSYYFDINPNSIISDKARFEAIKNASSQAFDEFVSIIAIRGYK</sequence>
<dbReference type="Pfam" id="PF04390">
    <property type="entry name" value="LptE"/>
    <property type="match status" value="1"/>
</dbReference>
<evidence type="ECO:0000313" key="2">
    <source>
        <dbReference type="Proteomes" id="UP000031163"/>
    </source>
</evidence>
<gene>
    <name evidence="1" type="ORF">CINS_1008</name>
</gene>
<dbReference type="GO" id="GO:0043165">
    <property type="term" value="P:Gram-negative-bacterium-type cell outer membrane assembly"/>
    <property type="evidence" value="ECO:0007669"/>
    <property type="project" value="InterPro"/>
</dbReference>
<dbReference type="STRING" id="1031564.CINS_1008"/>
<proteinExistence type="predicted"/>